<evidence type="ECO:0000256" key="4">
    <source>
        <dbReference type="ARBA" id="ARBA00023180"/>
    </source>
</evidence>
<evidence type="ECO:0000256" key="1">
    <source>
        <dbReference type="ARBA" id="ARBA00022729"/>
    </source>
</evidence>
<dbReference type="InterPro" id="IPR013517">
    <property type="entry name" value="FG-GAP"/>
</dbReference>
<gene>
    <name evidence="7" type="ORF">AN218_30345</name>
</gene>
<reference evidence="7 8" key="1">
    <citation type="journal article" date="2016" name="Front. Microbiol.">
        <title>Comparative Genomics Analysis of Streptomyces Species Reveals Their Adaptation to the Marine Environment and Their Diversity at the Genomic Level.</title>
        <authorList>
            <person name="Tian X."/>
            <person name="Zhang Z."/>
            <person name="Yang T."/>
            <person name="Chen M."/>
            <person name="Li J."/>
            <person name="Chen F."/>
            <person name="Yang J."/>
            <person name="Li W."/>
            <person name="Zhang B."/>
            <person name="Zhang Z."/>
            <person name="Wu J."/>
            <person name="Zhang C."/>
            <person name="Long L."/>
            <person name="Xiao J."/>
        </authorList>
    </citation>
    <scope>NUCLEOTIDE SEQUENCE [LARGE SCALE GENOMIC DNA]</scope>
    <source>
        <strain evidence="7 8">SCSIO 10429</strain>
    </source>
</reference>
<keyword evidence="1 6" id="KW-0732">Signal</keyword>
<feature type="chain" id="PRO_5009196729" description="Integrin-like protein" evidence="6">
    <location>
        <begin position="25"/>
        <end position="534"/>
    </location>
</feature>
<organism evidence="7 8">
    <name type="scientific">Streptomyces nanshensis</name>
    <dbReference type="NCBI Taxonomy" id="518642"/>
    <lineage>
        <taxon>Bacteria</taxon>
        <taxon>Bacillati</taxon>
        <taxon>Actinomycetota</taxon>
        <taxon>Actinomycetes</taxon>
        <taxon>Kitasatosporales</taxon>
        <taxon>Streptomycetaceae</taxon>
        <taxon>Streptomyces</taxon>
    </lineage>
</organism>
<dbReference type="RefSeq" id="WP_070020249.1">
    <property type="nucleotide sequence ID" value="NZ_LJGW01000623.1"/>
</dbReference>
<proteinExistence type="predicted"/>
<evidence type="ECO:0000256" key="6">
    <source>
        <dbReference type="SAM" id="SignalP"/>
    </source>
</evidence>
<dbReference type="SMART" id="SM00191">
    <property type="entry name" value="Int_alpha"/>
    <property type="match status" value="4"/>
</dbReference>
<dbReference type="GO" id="GO:0016787">
    <property type="term" value="F:hydrolase activity"/>
    <property type="evidence" value="ECO:0007669"/>
    <property type="project" value="UniProtKB-KW"/>
</dbReference>
<sequence length="534" mass="53458">MRIRTLCVTAVGLAAALTGGSAAAADGGTATATRASTNTSTATSSDAAAAHADAAGRSANAAPAAGSSAKSAQRASERASVREDFNGDGFQDVATAAPNATVAGKARAGYVVVTYGSASGLDPDSSTYLDQNSAGVPGTAEADDYFGAKLVARDLDGDGLTDLAVRSSGERVDATDSYGTVTVLWGRTGGISGQGAATIEAPAGSSGWAVGANLTAGDFDGDGDTDLFMEHGDDWEQRSVLSGPFTRGGEDAGEQRIDMFTTDNDIHTVVAGDVTGDGIDDLMTFYVYQNHSEGGRFWRGTSSGLSTEAKQLSSADTAVVGDFDKDGKGDLATRTVPGGITEDLPYDPGTVKIYYGTADGPSSTRTTTITQNTAGVPGVSEKGDQFGARLDAADVNGDGYADLAAGVPFEAIGKKAAAGAVVLLKGRSGGLSGTGAQAFHQDTAGIPGVAEAGDRFGGAVRLLDVTKDGKAELAVAAPEENGTGAVWSLRGTANGLTATGSLAFNPVDLGTPAAGATFGNSFANEQGTSLYPPY</sequence>
<dbReference type="PANTHER" id="PTHR23221">
    <property type="entry name" value="GLYCOSYLPHOSPHATIDYLINOSITOL PHOSPHOLIPASE D"/>
    <property type="match status" value="1"/>
</dbReference>
<feature type="compositionally biased region" description="Low complexity" evidence="5">
    <location>
        <begin position="23"/>
        <end position="72"/>
    </location>
</feature>
<dbReference type="AlphaFoldDB" id="A0A1E7KRH7"/>
<dbReference type="EMBL" id="LJGW01000623">
    <property type="protein sequence ID" value="OEV06552.1"/>
    <property type="molecule type" value="Genomic_DNA"/>
</dbReference>
<dbReference type="PANTHER" id="PTHR23221:SF7">
    <property type="entry name" value="PHOSPHATIDYLINOSITOL-GLYCAN-SPECIFIC PHOSPHOLIPASE D"/>
    <property type="match status" value="1"/>
</dbReference>
<dbReference type="Pfam" id="PF01839">
    <property type="entry name" value="FG-GAP"/>
    <property type="match status" value="3"/>
</dbReference>
<keyword evidence="8" id="KW-1185">Reference proteome</keyword>
<accession>A0A1E7KRH7</accession>
<feature type="signal peptide" evidence="6">
    <location>
        <begin position="1"/>
        <end position="24"/>
    </location>
</feature>
<dbReference type="PROSITE" id="PS51470">
    <property type="entry name" value="FG_GAP"/>
    <property type="match status" value="2"/>
</dbReference>
<dbReference type="InterPro" id="IPR013519">
    <property type="entry name" value="Int_alpha_beta-p"/>
</dbReference>
<comment type="caution">
    <text evidence="7">The sequence shown here is derived from an EMBL/GenBank/DDBJ whole genome shotgun (WGS) entry which is preliminary data.</text>
</comment>
<evidence type="ECO:0008006" key="9">
    <source>
        <dbReference type="Google" id="ProtNLM"/>
    </source>
</evidence>
<dbReference type="Gene3D" id="2.130.10.130">
    <property type="entry name" value="Integrin alpha, N-terminal"/>
    <property type="match status" value="3"/>
</dbReference>
<dbReference type="Proteomes" id="UP000176005">
    <property type="component" value="Unassembled WGS sequence"/>
</dbReference>
<evidence type="ECO:0000256" key="5">
    <source>
        <dbReference type="SAM" id="MobiDB-lite"/>
    </source>
</evidence>
<protein>
    <recommendedName>
        <fullName evidence="9">Integrin-like protein</fullName>
    </recommendedName>
</protein>
<evidence type="ECO:0000313" key="7">
    <source>
        <dbReference type="EMBL" id="OEV06552.1"/>
    </source>
</evidence>
<dbReference type="Pfam" id="PF13517">
    <property type="entry name" value="FG-GAP_3"/>
    <property type="match status" value="1"/>
</dbReference>
<dbReference type="InterPro" id="IPR028994">
    <property type="entry name" value="Integrin_alpha_N"/>
</dbReference>
<feature type="region of interest" description="Disordered" evidence="5">
    <location>
        <begin position="23"/>
        <end position="81"/>
    </location>
</feature>
<evidence type="ECO:0000256" key="3">
    <source>
        <dbReference type="ARBA" id="ARBA00022801"/>
    </source>
</evidence>
<evidence type="ECO:0000313" key="8">
    <source>
        <dbReference type="Proteomes" id="UP000176005"/>
    </source>
</evidence>
<keyword evidence="3" id="KW-0378">Hydrolase</keyword>
<evidence type="ECO:0000256" key="2">
    <source>
        <dbReference type="ARBA" id="ARBA00022737"/>
    </source>
</evidence>
<name>A0A1E7KRH7_9ACTN</name>
<keyword evidence="2" id="KW-0677">Repeat</keyword>
<dbReference type="SUPFAM" id="SSF69318">
    <property type="entry name" value="Integrin alpha N-terminal domain"/>
    <property type="match status" value="1"/>
</dbReference>
<keyword evidence="4" id="KW-0325">Glycoprotein</keyword>
<dbReference type="PATRIC" id="fig|518642.10.peg.831"/>